<dbReference type="EMBL" id="JARJCW010000110">
    <property type="protein sequence ID" value="KAJ7193221.1"/>
    <property type="molecule type" value="Genomic_DNA"/>
</dbReference>
<dbReference type="AlphaFoldDB" id="A0AAD6URP0"/>
<keyword evidence="3" id="KW-1185">Reference proteome</keyword>
<name>A0AAD6URP0_9AGAR</name>
<accession>A0AAD6URP0</accession>
<comment type="caution">
    <text evidence="2">The sequence shown here is derived from an EMBL/GenBank/DDBJ whole genome shotgun (WGS) entry which is preliminary data.</text>
</comment>
<gene>
    <name evidence="2" type="ORF">GGX14DRAFT_405658</name>
</gene>
<feature type="region of interest" description="Disordered" evidence="1">
    <location>
        <begin position="125"/>
        <end position="167"/>
    </location>
</feature>
<reference evidence="2" key="1">
    <citation type="submission" date="2023-03" db="EMBL/GenBank/DDBJ databases">
        <title>Massive genome expansion in bonnet fungi (Mycena s.s.) driven by repeated elements and novel gene families across ecological guilds.</title>
        <authorList>
            <consortium name="Lawrence Berkeley National Laboratory"/>
            <person name="Harder C.B."/>
            <person name="Miyauchi S."/>
            <person name="Viragh M."/>
            <person name="Kuo A."/>
            <person name="Thoen E."/>
            <person name="Andreopoulos B."/>
            <person name="Lu D."/>
            <person name="Skrede I."/>
            <person name="Drula E."/>
            <person name="Henrissat B."/>
            <person name="Morin E."/>
            <person name="Kohler A."/>
            <person name="Barry K."/>
            <person name="LaButti K."/>
            <person name="Morin E."/>
            <person name="Salamov A."/>
            <person name="Lipzen A."/>
            <person name="Mereny Z."/>
            <person name="Hegedus B."/>
            <person name="Baldrian P."/>
            <person name="Stursova M."/>
            <person name="Weitz H."/>
            <person name="Taylor A."/>
            <person name="Grigoriev I.V."/>
            <person name="Nagy L.G."/>
            <person name="Martin F."/>
            <person name="Kauserud H."/>
        </authorList>
    </citation>
    <scope>NUCLEOTIDE SEQUENCE</scope>
    <source>
        <strain evidence="2">9144</strain>
    </source>
</reference>
<evidence type="ECO:0000313" key="3">
    <source>
        <dbReference type="Proteomes" id="UP001219525"/>
    </source>
</evidence>
<evidence type="ECO:0000256" key="1">
    <source>
        <dbReference type="SAM" id="MobiDB-lite"/>
    </source>
</evidence>
<dbReference type="Proteomes" id="UP001219525">
    <property type="component" value="Unassembled WGS sequence"/>
</dbReference>
<protein>
    <submittedName>
        <fullName evidence="2">Uncharacterized protein</fullName>
    </submittedName>
</protein>
<proteinExistence type="predicted"/>
<organism evidence="2 3">
    <name type="scientific">Mycena pura</name>
    <dbReference type="NCBI Taxonomy" id="153505"/>
    <lineage>
        <taxon>Eukaryota</taxon>
        <taxon>Fungi</taxon>
        <taxon>Dikarya</taxon>
        <taxon>Basidiomycota</taxon>
        <taxon>Agaricomycotina</taxon>
        <taxon>Agaricomycetes</taxon>
        <taxon>Agaricomycetidae</taxon>
        <taxon>Agaricales</taxon>
        <taxon>Marasmiineae</taxon>
        <taxon>Mycenaceae</taxon>
        <taxon>Mycena</taxon>
    </lineage>
</organism>
<feature type="region of interest" description="Disordered" evidence="1">
    <location>
        <begin position="352"/>
        <end position="374"/>
    </location>
</feature>
<feature type="compositionally biased region" description="Basic and acidic residues" evidence="1">
    <location>
        <begin position="136"/>
        <end position="152"/>
    </location>
</feature>
<evidence type="ECO:0000313" key="2">
    <source>
        <dbReference type="EMBL" id="KAJ7193221.1"/>
    </source>
</evidence>
<sequence>MMPFSVVMHWQYIAYVALYAASPHHWHCLAASLAAALAQQELQQSTHTGTCLCLLRRGNSWEPQRAASLFLPPDAVKTRRSIEETPPPLRFAPETASTYATHAACALSCAGSPYYPTAQLPCTRPSPIPRGATDPPTERIFDRQRHREREPEPQGAVQGADHRRRRRRGRVSFAHVEFFTRAPAAALRQSDAAQWARLRGARRQLVIRYDQLILVGSELPPLEAMLETAPHGAGLEPPSSCTTSLHSWQPVAGAHALTAAPDTRLGARRAVLDAALFALCHALVAMRAVLTGGAAALVMALFRELQHRERQSEARSRACLTSSTPARGCSCCTAAGLAEFCVEEAAAAGAAAAGSGCGSGGWRERRRGSGDGNRSSTAVKWFTLYLDTSH</sequence>